<dbReference type="InterPro" id="IPR007812">
    <property type="entry name" value="T2SS_protein-GspL"/>
</dbReference>
<dbReference type="GO" id="GO:0005886">
    <property type="term" value="C:plasma membrane"/>
    <property type="evidence" value="ECO:0007669"/>
    <property type="project" value="UniProtKB-SubCell"/>
</dbReference>
<keyword evidence="8" id="KW-1133">Transmembrane helix</keyword>
<evidence type="ECO:0000256" key="5">
    <source>
        <dbReference type="ARBA" id="ARBA00022519"/>
    </source>
</evidence>
<sequence>MRHLLRVALPPLRELGPHTVLPFVLLDRARTVLRSGALALDAIAAAMPGVRIEAVLDAGDSVQGTVTVPPLRGPRLDAAVRGAVEPMVLGDPDALAVGHGPRDEAGRVDVAWTDRAQLLRAWQLFADARLDVVGWIPLACLDETGNTVSPLRDATDARWQAASPGWSLADASLRPRGGGHAPWRRALAWSGVAAAVWILGLNVYAAQRSAEADRLRSDMRRQLASAFPDIPVIVDPVRQATQRRDTLRAAQGALTESDFLPLSLAATQAFDFAGDQILRLRYTAGTTSELRITPAAGLTVPPAARLARQAAAFGLLAAAADDGWVVRRGTAGAEQGGLQVRAGAGQGRSQ</sequence>
<dbReference type="GO" id="GO:0015628">
    <property type="term" value="P:protein secretion by the type II secretion system"/>
    <property type="evidence" value="ECO:0007669"/>
    <property type="project" value="InterPro"/>
</dbReference>
<dbReference type="EMBL" id="CP043046">
    <property type="protein sequence ID" value="QEI08488.1"/>
    <property type="molecule type" value="Genomic_DNA"/>
</dbReference>
<evidence type="ECO:0000256" key="3">
    <source>
        <dbReference type="ARBA" id="ARBA00022448"/>
    </source>
</evidence>
<evidence type="ECO:0000256" key="7">
    <source>
        <dbReference type="ARBA" id="ARBA00022927"/>
    </source>
</evidence>
<evidence type="ECO:0000256" key="2">
    <source>
        <dbReference type="ARBA" id="ARBA00005318"/>
    </source>
</evidence>
<dbReference type="AlphaFoldDB" id="A0A5C0B1B4"/>
<dbReference type="Gene3D" id="3.30.420.380">
    <property type="match status" value="1"/>
</dbReference>
<dbReference type="OrthoDB" id="7022366at2"/>
<name>A0A5C0B1B4_9BURK</name>
<evidence type="ECO:0000256" key="1">
    <source>
        <dbReference type="ARBA" id="ARBA00004533"/>
    </source>
</evidence>
<comment type="subcellular location">
    <subcellularLocation>
        <location evidence="1">Cell inner membrane</location>
    </subcellularLocation>
</comment>
<keyword evidence="6" id="KW-0812">Transmembrane</keyword>
<dbReference type="InterPro" id="IPR043129">
    <property type="entry name" value="ATPase_NBD"/>
</dbReference>
<feature type="domain" description="GspL periplasmic" evidence="10">
    <location>
        <begin position="181"/>
        <end position="283"/>
    </location>
</feature>
<keyword evidence="5" id="KW-0997">Cell inner membrane</keyword>
<proteinExistence type="inferred from homology"/>
<accession>A0A5C0B1B4</accession>
<dbReference type="KEGG" id="pacr:FXN63_23600"/>
<keyword evidence="9" id="KW-0472">Membrane</keyword>
<evidence type="ECO:0000256" key="9">
    <source>
        <dbReference type="ARBA" id="ARBA00023136"/>
    </source>
</evidence>
<reference evidence="11 12" key="1">
    <citation type="submission" date="2019-08" db="EMBL/GenBank/DDBJ databases">
        <title>Amphibian skin-associated Pigmentiphaga: genome sequence and occurrence across geography and hosts.</title>
        <authorList>
            <person name="Bletz M.C."/>
            <person name="Bunk B."/>
            <person name="Sproeer C."/>
            <person name="Biwer P."/>
            <person name="Reiter S."/>
            <person name="Rabemananjara F.C.E."/>
            <person name="Schulz S."/>
            <person name="Overmann J."/>
            <person name="Vences M."/>
        </authorList>
    </citation>
    <scope>NUCLEOTIDE SEQUENCE [LARGE SCALE GENOMIC DNA]</scope>
    <source>
        <strain evidence="11 12">Mada1488</strain>
    </source>
</reference>
<dbReference type="GO" id="GO:0015627">
    <property type="term" value="C:type II protein secretion system complex"/>
    <property type="evidence" value="ECO:0007669"/>
    <property type="project" value="InterPro"/>
</dbReference>
<dbReference type="InterPro" id="IPR025691">
    <property type="entry name" value="GspL_pp_dom"/>
</dbReference>
<dbReference type="Proteomes" id="UP000325161">
    <property type="component" value="Chromosome"/>
</dbReference>
<keyword evidence="12" id="KW-1185">Reference proteome</keyword>
<evidence type="ECO:0000313" key="11">
    <source>
        <dbReference type="EMBL" id="QEI08488.1"/>
    </source>
</evidence>
<comment type="similarity">
    <text evidence="2">Belongs to the GSP L family.</text>
</comment>
<keyword evidence="3" id="KW-0813">Transport</keyword>
<gene>
    <name evidence="11" type="ORF">FXN63_23600</name>
</gene>
<organism evidence="11 12">
    <name type="scientific">Pigmentiphaga aceris</name>
    <dbReference type="NCBI Taxonomy" id="1940612"/>
    <lineage>
        <taxon>Bacteria</taxon>
        <taxon>Pseudomonadati</taxon>
        <taxon>Pseudomonadota</taxon>
        <taxon>Betaproteobacteria</taxon>
        <taxon>Burkholderiales</taxon>
        <taxon>Alcaligenaceae</taxon>
        <taxon>Pigmentiphaga</taxon>
    </lineage>
</organism>
<keyword evidence="7" id="KW-0653">Protein transport</keyword>
<evidence type="ECO:0000256" key="4">
    <source>
        <dbReference type="ARBA" id="ARBA00022475"/>
    </source>
</evidence>
<evidence type="ECO:0000313" key="12">
    <source>
        <dbReference type="Proteomes" id="UP000325161"/>
    </source>
</evidence>
<dbReference type="RefSeq" id="WP_148817959.1">
    <property type="nucleotide sequence ID" value="NZ_CP043046.1"/>
</dbReference>
<evidence type="ECO:0000259" key="10">
    <source>
        <dbReference type="Pfam" id="PF12693"/>
    </source>
</evidence>
<dbReference type="GO" id="GO:0009276">
    <property type="term" value="C:Gram-negative-bacterium-type cell wall"/>
    <property type="evidence" value="ECO:0007669"/>
    <property type="project" value="InterPro"/>
</dbReference>
<dbReference type="SUPFAM" id="SSF53067">
    <property type="entry name" value="Actin-like ATPase domain"/>
    <property type="match status" value="1"/>
</dbReference>
<protein>
    <submittedName>
        <fullName evidence="11">General secretion pathway protein GspL</fullName>
    </submittedName>
</protein>
<dbReference type="NCBIfam" id="TIGR01709">
    <property type="entry name" value="typeII_sec_gspL"/>
    <property type="match status" value="1"/>
</dbReference>
<keyword evidence="4" id="KW-1003">Cell membrane</keyword>
<evidence type="ECO:0000256" key="6">
    <source>
        <dbReference type="ARBA" id="ARBA00022692"/>
    </source>
</evidence>
<dbReference type="Pfam" id="PF12693">
    <property type="entry name" value="GspL_C"/>
    <property type="match status" value="1"/>
</dbReference>
<evidence type="ECO:0000256" key="8">
    <source>
        <dbReference type="ARBA" id="ARBA00022989"/>
    </source>
</evidence>